<dbReference type="Pfam" id="PF12728">
    <property type="entry name" value="HTH_17"/>
    <property type="match status" value="1"/>
</dbReference>
<evidence type="ECO:0000259" key="2">
    <source>
        <dbReference type="Pfam" id="PF12728"/>
    </source>
</evidence>
<accession>A0A9X2LXY1</accession>
<evidence type="ECO:0000313" key="4">
    <source>
        <dbReference type="Proteomes" id="UP001142400"/>
    </source>
</evidence>
<proteinExistence type="predicted"/>
<dbReference type="SUPFAM" id="SSF46955">
    <property type="entry name" value="Putative DNA-binding domain"/>
    <property type="match status" value="1"/>
</dbReference>
<evidence type="ECO:0000256" key="1">
    <source>
        <dbReference type="SAM" id="MobiDB-lite"/>
    </source>
</evidence>
<feature type="region of interest" description="Disordered" evidence="1">
    <location>
        <begin position="61"/>
        <end position="85"/>
    </location>
</feature>
<gene>
    <name evidence="3" type="ORF">NQU54_22980</name>
</gene>
<dbReference type="InterPro" id="IPR009061">
    <property type="entry name" value="DNA-bd_dom_put_sf"/>
</dbReference>
<comment type="caution">
    <text evidence="3">The sequence shown here is derived from an EMBL/GenBank/DDBJ whole genome shotgun (WGS) entry which is preliminary data.</text>
</comment>
<dbReference type="InterPro" id="IPR041657">
    <property type="entry name" value="HTH_17"/>
</dbReference>
<feature type="domain" description="Helix-turn-helix" evidence="2">
    <location>
        <begin position="13"/>
        <end position="59"/>
    </location>
</feature>
<dbReference type="EMBL" id="JANIIC010000027">
    <property type="protein sequence ID" value="MCQ8831858.1"/>
    <property type="molecule type" value="Genomic_DNA"/>
</dbReference>
<organism evidence="3 4">
    <name type="scientific">Streptomyces malaysiensis subsp. samsunensis</name>
    <dbReference type="NCBI Taxonomy" id="459658"/>
    <lineage>
        <taxon>Bacteria</taxon>
        <taxon>Bacillati</taxon>
        <taxon>Actinomycetota</taxon>
        <taxon>Actinomycetes</taxon>
        <taxon>Kitasatosporales</taxon>
        <taxon>Streptomycetaceae</taxon>
        <taxon>Streptomyces</taxon>
        <taxon>Streptomyces violaceusniger group</taxon>
    </lineage>
</organism>
<dbReference type="RefSeq" id="WP_257632770.1">
    <property type="nucleotide sequence ID" value="NZ_JANIIC010000027.1"/>
</dbReference>
<protein>
    <submittedName>
        <fullName evidence="3">Helix-turn-helix domain-containing protein</fullName>
    </submittedName>
</protein>
<name>A0A9X2LXY1_STRMQ</name>
<keyword evidence="4" id="KW-1185">Reference proteome</keyword>
<evidence type="ECO:0000313" key="3">
    <source>
        <dbReference type="EMBL" id="MCQ8831858.1"/>
    </source>
</evidence>
<reference evidence="3" key="1">
    <citation type="submission" date="2022-06" db="EMBL/GenBank/DDBJ databases">
        <title>WGS of actinobacteria.</title>
        <authorList>
            <person name="Thawai C."/>
        </authorList>
    </citation>
    <scope>NUCLEOTIDE SEQUENCE</scope>
    <source>
        <strain evidence="3">DSM 42010</strain>
    </source>
</reference>
<dbReference type="AlphaFoldDB" id="A0A9X2LXY1"/>
<dbReference type="Proteomes" id="UP001142400">
    <property type="component" value="Unassembled WGS sequence"/>
</dbReference>
<sequence>MPKKAPPGCLWLADAADYLGYDITTLRKWRLKKKGPASFKAGGKVAYRIAVLDAWLTEQEASDPHSNPALDPVNAPVESRLATAA</sequence>